<dbReference type="PANTHER" id="PTHR22589">
    <property type="entry name" value="CARNITINE O-ACYLTRANSFERASE"/>
    <property type="match status" value="1"/>
</dbReference>
<dbReference type="RefSeq" id="XP_013761781.1">
    <property type="nucleotide sequence ID" value="XM_013906327.1"/>
</dbReference>
<dbReference type="AlphaFoldDB" id="A0A0L0DMC0"/>
<dbReference type="SUPFAM" id="SSF52777">
    <property type="entry name" value="CoA-dependent acyltransferases"/>
    <property type="match status" value="2"/>
</dbReference>
<dbReference type="STRING" id="461836.A0A0L0DMC0"/>
<feature type="domain" description="Choline/carnitine acyltransferase" evidence="5">
    <location>
        <begin position="93"/>
        <end position="590"/>
    </location>
</feature>
<protein>
    <submittedName>
        <fullName evidence="6">Carnitine O-acetyltransferase</fullName>
    </submittedName>
</protein>
<keyword evidence="3" id="KW-0012">Acyltransferase</keyword>
<keyword evidence="2 6" id="KW-0808">Transferase</keyword>
<evidence type="ECO:0000256" key="2">
    <source>
        <dbReference type="ARBA" id="ARBA00022679"/>
    </source>
</evidence>
<name>A0A0L0DMC0_THETB</name>
<evidence type="ECO:0000313" key="6">
    <source>
        <dbReference type="EMBL" id="KNC53457.1"/>
    </source>
</evidence>
<dbReference type="Proteomes" id="UP000054408">
    <property type="component" value="Unassembled WGS sequence"/>
</dbReference>
<accession>A0A0L0DMC0</accession>
<dbReference type="InterPro" id="IPR000542">
    <property type="entry name" value="Carn_acyl_trans"/>
</dbReference>
<dbReference type="eggNOG" id="KOG3717">
    <property type="taxonomic scope" value="Eukaryota"/>
</dbReference>
<dbReference type="Gene3D" id="3.30.559.70">
    <property type="entry name" value="Choline/Carnitine o-acyltransferase, domain 2"/>
    <property type="match status" value="1"/>
</dbReference>
<evidence type="ECO:0000313" key="7">
    <source>
        <dbReference type="Proteomes" id="UP000054408"/>
    </source>
</evidence>
<dbReference type="Pfam" id="PF00755">
    <property type="entry name" value="Carn_acyltransf"/>
    <property type="match status" value="1"/>
</dbReference>
<evidence type="ECO:0000256" key="3">
    <source>
        <dbReference type="ARBA" id="ARBA00023315"/>
    </source>
</evidence>
<dbReference type="GO" id="GO:0016746">
    <property type="term" value="F:acyltransferase activity"/>
    <property type="evidence" value="ECO:0007669"/>
    <property type="project" value="UniProtKB-KW"/>
</dbReference>
<keyword evidence="7" id="KW-1185">Reference proteome</keyword>
<organism evidence="6 7">
    <name type="scientific">Thecamonas trahens ATCC 50062</name>
    <dbReference type="NCBI Taxonomy" id="461836"/>
    <lineage>
        <taxon>Eukaryota</taxon>
        <taxon>Apusozoa</taxon>
        <taxon>Apusomonadida</taxon>
        <taxon>Apusomonadidae</taxon>
        <taxon>Thecamonas</taxon>
    </lineage>
</organism>
<feature type="active site" description="Proton acceptor" evidence="4">
    <location>
        <position position="319"/>
    </location>
</feature>
<dbReference type="EMBL" id="GL349437">
    <property type="protein sequence ID" value="KNC53457.1"/>
    <property type="molecule type" value="Genomic_DNA"/>
</dbReference>
<dbReference type="InterPro" id="IPR042231">
    <property type="entry name" value="Cho/carn_acyl_trans_2"/>
</dbReference>
<dbReference type="InterPro" id="IPR039551">
    <property type="entry name" value="Cho/carn_acyl_trans"/>
</dbReference>
<proteinExistence type="inferred from homology"/>
<dbReference type="GeneID" id="25560931"/>
<sequence>MALPPLPVPSLETLRAALPPSLAPFTAPSALESLVAELASPKTADALEPLFRFLYARAESTAATSAAASAATADAATSDADADAGHVAVDPCSSCESWLSAWWLDAAYLAFRAPLVVNSNYAFVFDVPLTDGPYRRAAALMLATRDLARGWHEDKVIPGENGSNCTAAYPRLFNSCRLPAPGSDVLHAASTALYHVVVWAHGHPYVVELGRDGGDVASLASTLVAVVDDAAARTDTAGLGVLCALPRDEWLEASTIVDADGYRVLQDALFELVLEADAPAAGAHAELVASALTTTDGWLDKTLSWLVYANGALALNGEHSGVDGMPMLLVTRAAVARALESEASAADPQAVAPPFARLDLVGAAAESLAARTASARAWLDTYLAASLDVAVLRFDEFGKDHIKAVARISPDAFCQAAIQAAYYALHGTAAPTYESVTTRRFAAGRTETLRAASPQMVAFVESLVRGDATPDELEAKARTAAEQHSALARAAASGAGVDRLLLGLQRAGAALELSLPHALVCDATAAASTWALSTSQVTDPVASAAFGPVVDRGFGVCYGVRRSGLVFNITSQGSARGSDAPSAAAFASSLDAMLQRVWAVFARDDAKL</sequence>
<dbReference type="Gene3D" id="3.30.559.10">
    <property type="entry name" value="Chloramphenicol acetyltransferase-like domain"/>
    <property type="match status" value="1"/>
</dbReference>
<evidence type="ECO:0000256" key="1">
    <source>
        <dbReference type="ARBA" id="ARBA00005232"/>
    </source>
</evidence>
<dbReference type="InterPro" id="IPR023213">
    <property type="entry name" value="CAT-like_dom_sf"/>
</dbReference>
<gene>
    <name evidence="6" type="ORF">AMSG_01170</name>
</gene>
<evidence type="ECO:0000256" key="4">
    <source>
        <dbReference type="PIRSR" id="PIRSR600542-1"/>
    </source>
</evidence>
<evidence type="ECO:0000259" key="5">
    <source>
        <dbReference type="Pfam" id="PF00755"/>
    </source>
</evidence>
<comment type="similarity">
    <text evidence="1">Belongs to the carnitine/choline acetyltransferase family.</text>
</comment>
<dbReference type="OrthoDB" id="240216at2759"/>
<reference evidence="6 7" key="1">
    <citation type="submission" date="2010-05" db="EMBL/GenBank/DDBJ databases">
        <title>The Genome Sequence of Thecamonas trahens ATCC 50062.</title>
        <authorList>
            <consortium name="The Broad Institute Genome Sequencing Platform"/>
            <person name="Russ C."/>
            <person name="Cuomo C."/>
            <person name="Shea T."/>
            <person name="Young S.K."/>
            <person name="Zeng Q."/>
            <person name="Koehrsen M."/>
            <person name="Haas B."/>
            <person name="Borodovsky M."/>
            <person name="Guigo R."/>
            <person name="Alvarado L."/>
            <person name="Berlin A."/>
            <person name="Bochicchio J."/>
            <person name="Borenstein D."/>
            <person name="Chapman S."/>
            <person name="Chen Z."/>
            <person name="Freedman E."/>
            <person name="Gellesch M."/>
            <person name="Goldberg J."/>
            <person name="Griggs A."/>
            <person name="Gujja S."/>
            <person name="Heilman E."/>
            <person name="Heiman D."/>
            <person name="Hepburn T."/>
            <person name="Howarth C."/>
            <person name="Jen D."/>
            <person name="Larson L."/>
            <person name="Mehta T."/>
            <person name="Park D."/>
            <person name="Pearson M."/>
            <person name="Roberts A."/>
            <person name="Saif S."/>
            <person name="Shenoy N."/>
            <person name="Sisk P."/>
            <person name="Stolte C."/>
            <person name="Sykes S."/>
            <person name="Thomson T."/>
            <person name="Walk T."/>
            <person name="White J."/>
            <person name="Yandava C."/>
            <person name="Burger G."/>
            <person name="Gray M.W."/>
            <person name="Holland P.W.H."/>
            <person name="King N."/>
            <person name="Lang F.B.F."/>
            <person name="Roger A.J."/>
            <person name="Ruiz-Trillo I."/>
            <person name="Lander E."/>
            <person name="Nusbaum C."/>
        </authorList>
    </citation>
    <scope>NUCLEOTIDE SEQUENCE [LARGE SCALE GENOMIC DNA]</scope>
    <source>
        <strain evidence="6 7">ATCC 50062</strain>
    </source>
</reference>